<evidence type="ECO:0000256" key="1">
    <source>
        <dbReference type="SAM" id="MobiDB-lite"/>
    </source>
</evidence>
<gene>
    <name evidence="2" type="ORF">H9639_15570</name>
</gene>
<comment type="caution">
    <text evidence="2">The sequence shown here is derived from an EMBL/GenBank/DDBJ whole genome shotgun (WGS) entry which is preliminary data.</text>
</comment>
<dbReference type="RefSeq" id="WP_191808995.1">
    <property type="nucleotide sequence ID" value="NZ_JACSQD010000008.1"/>
</dbReference>
<dbReference type="PANTHER" id="PTHR40037:SF1">
    <property type="entry name" value="PHOSPHOESTERASE SAOUHSC_00951-RELATED"/>
    <property type="match status" value="1"/>
</dbReference>
<dbReference type="Proteomes" id="UP000609874">
    <property type="component" value="Unassembled WGS sequence"/>
</dbReference>
<sequence>MGYSNSTVQISTGATRTGNGRTPETPCQVGIVIPVPEPMASFLKRARASFGDPMASVIPAHITLVTTTPATDWLSALRHVRQVTAAHRPFTVTLRGTSTFRPVTPVVYLNVTDGFEECSRLHRDLQRGPLEHQTPYPYHPHVTVAHDVSEAGMDEALTSLSGYEAGFRVERIGVYEHDPQGLWILREELTLGG</sequence>
<keyword evidence="2" id="KW-0436">Ligase</keyword>
<accession>A0ABR8UVX9</accession>
<feature type="compositionally biased region" description="Polar residues" evidence="1">
    <location>
        <begin position="1"/>
        <end position="22"/>
    </location>
</feature>
<dbReference type="EMBL" id="JACSQD010000008">
    <property type="protein sequence ID" value="MBD7996716.1"/>
    <property type="molecule type" value="Genomic_DNA"/>
</dbReference>
<dbReference type="Gene3D" id="3.90.1140.10">
    <property type="entry name" value="Cyclic phosphodiesterase"/>
    <property type="match status" value="1"/>
</dbReference>
<organism evidence="2 3">
    <name type="scientific">Arthrobacter gallicola</name>
    <dbReference type="NCBI Taxonomy" id="2762225"/>
    <lineage>
        <taxon>Bacteria</taxon>
        <taxon>Bacillati</taxon>
        <taxon>Actinomycetota</taxon>
        <taxon>Actinomycetes</taxon>
        <taxon>Micrococcales</taxon>
        <taxon>Micrococcaceae</taxon>
        <taxon>Arthrobacter</taxon>
    </lineage>
</organism>
<dbReference type="PANTHER" id="PTHR40037">
    <property type="entry name" value="PHOSPHOESTERASE YJCG-RELATED"/>
    <property type="match status" value="1"/>
</dbReference>
<dbReference type="Pfam" id="PF13563">
    <property type="entry name" value="2_5_RNA_ligase2"/>
    <property type="match status" value="1"/>
</dbReference>
<dbReference type="InterPro" id="IPR050580">
    <property type="entry name" value="2H_phosphoesterase_YjcG-like"/>
</dbReference>
<keyword evidence="3" id="KW-1185">Reference proteome</keyword>
<evidence type="ECO:0000313" key="2">
    <source>
        <dbReference type="EMBL" id="MBD7996716.1"/>
    </source>
</evidence>
<feature type="region of interest" description="Disordered" evidence="1">
    <location>
        <begin position="1"/>
        <end position="25"/>
    </location>
</feature>
<reference evidence="2 3" key="1">
    <citation type="submission" date="2020-08" db="EMBL/GenBank/DDBJ databases">
        <title>A Genomic Blueprint of the Chicken Gut Microbiome.</title>
        <authorList>
            <person name="Gilroy R."/>
            <person name="Ravi A."/>
            <person name="Getino M."/>
            <person name="Pursley I."/>
            <person name="Horton D.L."/>
            <person name="Alikhan N.-F."/>
            <person name="Baker D."/>
            <person name="Gharbi K."/>
            <person name="Hall N."/>
            <person name="Watson M."/>
            <person name="Adriaenssens E.M."/>
            <person name="Foster-Nyarko E."/>
            <person name="Jarju S."/>
            <person name="Secka A."/>
            <person name="Antonio M."/>
            <person name="Oren A."/>
            <person name="Chaudhuri R."/>
            <person name="La Ragione R.M."/>
            <person name="Hildebrand F."/>
            <person name="Pallen M.J."/>
        </authorList>
    </citation>
    <scope>NUCLEOTIDE SEQUENCE [LARGE SCALE GENOMIC DNA]</scope>
    <source>
        <strain evidence="2 3">Sa2CUA1</strain>
    </source>
</reference>
<protein>
    <submittedName>
        <fullName evidence="2">2'-5' RNA ligase family protein</fullName>
    </submittedName>
</protein>
<proteinExistence type="predicted"/>
<dbReference type="InterPro" id="IPR009097">
    <property type="entry name" value="Cyclic_Pdiesterase"/>
</dbReference>
<evidence type="ECO:0000313" key="3">
    <source>
        <dbReference type="Proteomes" id="UP000609874"/>
    </source>
</evidence>
<dbReference type="SUPFAM" id="SSF55144">
    <property type="entry name" value="LigT-like"/>
    <property type="match status" value="1"/>
</dbReference>
<name>A0ABR8UVX9_9MICC</name>
<dbReference type="GO" id="GO:0016874">
    <property type="term" value="F:ligase activity"/>
    <property type="evidence" value="ECO:0007669"/>
    <property type="project" value="UniProtKB-KW"/>
</dbReference>